<dbReference type="Pfam" id="PF00441">
    <property type="entry name" value="Acyl-CoA_dh_1"/>
    <property type="match status" value="1"/>
</dbReference>
<evidence type="ECO:0000256" key="6">
    <source>
        <dbReference type="RuleBase" id="RU362125"/>
    </source>
</evidence>
<sequence>MDTRYPAEVEQFRAEVRAVLAEELPPDWPGTGALGDAAAVREFVTGWRRTLHRRGLLGVAWPVEHGGRGLTTLHQVVLVEELTRAGVPFGVQPQDSTGFKMLGNTLLRYGTEAQKATILPGLLSGEQIWCQGFSEPNAGSDLAAAGTRARLVDGEWHIDGQKIWTSGAHRSTGIFVLARTEPEAAKHRGLSFLLVPLDQPGVEVRPIRHMTGGEDFCEVFFTDARCPADAIVGKPGDGWKVASTLLTYERGEEAATNPILFAAELDRLVELARRRGVADEPSVRRRLAYFRSRVEVMRFLGYRILSDVLAGGELGAASSVSKLYWSEYHREVTQLALDIEGLDGLVLVGKGPSRPLRTDDPGADPESTTSWWEVSLNARAGTVYAGTSEVQRNILAERVLGLPREPAV</sequence>
<dbReference type="SUPFAM" id="SSF47203">
    <property type="entry name" value="Acyl-CoA dehydrogenase C-terminal domain-like"/>
    <property type="match status" value="1"/>
</dbReference>
<dbReference type="InterPro" id="IPR009075">
    <property type="entry name" value="AcylCo_DH/oxidase_C"/>
</dbReference>
<gene>
    <name evidence="10" type="ordered locus">FRAAL3464</name>
</gene>
<dbReference type="RefSeq" id="WP_011604608.1">
    <property type="nucleotide sequence ID" value="NC_008278.1"/>
</dbReference>
<dbReference type="GO" id="GO:0005886">
    <property type="term" value="C:plasma membrane"/>
    <property type="evidence" value="ECO:0007669"/>
    <property type="project" value="TreeGrafter"/>
</dbReference>
<keyword evidence="4 6" id="KW-0274">FAD</keyword>
<accession>Q0RK51</accession>
<evidence type="ECO:0000313" key="10">
    <source>
        <dbReference type="EMBL" id="CAJ62108.1"/>
    </source>
</evidence>
<comment type="cofactor">
    <cofactor evidence="1 6">
        <name>FAD</name>
        <dbReference type="ChEBI" id="CHEBI:57692"/>
    </cofactor>
</comment>
<dbReference type="InterPro" id="IPR036250">
    <property type="entry name" value="AcylCo_DH-like_C"/>
</dbReference>
<dbReference type="KEGG" id="fal:FRAAL3464"/>
<evidence type="ECO:0000313" key="11">
    <source>
        <dbReference type="Proteomes" id="UP000000657"/>
    </source>
</evidence>
<reference evidence="10 11" key="1">
    <citation type="journal article" date="2007" name="Genome Res.">
        <title>Genome characteristics of facultatively symbiotic Frankia sp. strains reflect host range and host plant biogeography.</title>
        <authorList>
            <person name="Normand P."/>
            <person name="Lapierre P."/>
            <person name="Tisa L.S."/>
            <person name="Gogarten J.P."/>
            <person name="Alloisio N."/>
            <person name="Bagnarol E."/>
            <person name="Bassi C.A."/>
            <person name="Berry A.M."/>
            <person name="Bickhart D.M."/>
            <person name="Choisne N."/>
            <person name="Couloux A."/>
            <person name="Cournoyer B."/>
            <person name="Cruveiller S."/>
            <person name="Daubin V."/>
            <person name="Demange N."/>
            <person name="Francino M.P."/>
            <person name="Goltsman E."/>
            <person name="Huang Y."/>
            <person name="Kopp O.R."/>
            <person name="Labarre L."/>
            <person name="Lapidus A."/>
            <person name="Lavire C."/>
            <person name="Marechal J."/>
            <person name="Martinez M."/>
            <person name="Mastronunzio J.E."/>
            <person name="Mullin B.C."/>
            <person name="Niemann J."/>
            <person name="Pujic P."/>
            <person name="Rawnsley T."/>
            <person name="Rouy Z."/>
            <person name="Schenowitz C."/>
            <person name="Sellstedt A."/>
            <person name="Tavares F."/>
            <person name="Tomkins J.P."/>
            <person name="Vallenet D."/>
            <person name="Valverde C."/>
            <person name="Wall L.G."/>
            <person name="Wang Y."/>
            <person name="Medigue C."/>
            <person name="Benson D.R."/>
        </authorList>
    </citation>
    <scope>NUCLEOTIDE SEQUENCE [LARGE SCALE GENOMIC DNA]</scope>
    <source>
        <strain evidence="11">DSM 45986 / CECT 9034 / ACN14a</strain>
    </source>
</reference>
<dbReference type="FunFam" id="2.40.110.10:FF:000011">
    <property type="entry name" value="Acyl-CoA dehydrogenase FadE34"/>
    <property type="match status" value="1"/>
</dbReference>
<feature type="domain" description="Acyl-CoA dehydrogenase/oxidase C-terminal" evidence="7">
    <location>
        <begin position="236"/>
        <end position="400"/>
    </location>
</feature>
<feature type="domain" description="Acyl-CoA dehydrogenase/oxidase N-terminal" evidence="9">
    <location>
        <begin position="8"/>
        <end position="126"/>
    </location>
</feature>
<evidence type="ECO:0000256" key="2">
    <source>
        <dbReference type="ARBA" id="ARBA00009347"/>
    </source>
</evidence>
<evidence type="ECO:0000259" key="8">
    <source>
        <dbReference type="Pfam" id="PF02770"/>
    </source>
</evidence>
<dbReference type="STRING" id="326424.FRAAL3464"/>
<evidence type="ECO:0000256" key="5">
    <source>
        <dbReference type="ARBA" id="ARBA00023002"/>
    </source>
</evidence>
<dbReference type="AlphaFoldDB" id="Q0RK51"/>
<dbReference type="InterPro" id="IPR046373">
    <property type="entry name" value="Acyl-CoA_Oxase/DH_mid-dom_sf"/>
</dbReference>
<dbReference type="Gene3D" id="2.40.110.10">
    <property type="entry name" value="Butyryl-CoA Dehydrogenase, subunit A, domain 2"/>
    <property type="match status" value="1"/>
</dbReference>
<dbReference type="eggNOG" id="COG1960">
    <property type="taxonomic scope" value="Bacteria"/>
</dbReference>
<name>Q0RK51_FRAAA</name>
<organism evidence="10 11">
    <name type="scientific">Frankia alni (strain DSM 45986 / CECT 9034 / ACN14a)</name>
    <dbReference type="NCBI Taxonomy" id="326424"/>
    <lineage>
        <taxon>Bacteria</taxon>
        <taxon>Bacillati</taxon>
        <taxon>Actinomycetota</taxon>
        <taxon>Actinomycetes</taxon>
        <taxon>Frankiales</taxon>
        <taxon>Frankiaceae</taxon>
        <taxon>Frankia</taxon>
    </lineage>
</organism>
<feature type="domain" description="Acyl-CoA oxidase/dehydrogenase middle" evidence="8">
    <location>
        <begin position="130"/>
        <end position="223"/>
    </location>
</feature>
<dbReference type="Proteomes" id="UP000000657">
    <property type="component" value="Chromosome"/>
</dbReference>
<proteinExistence type="inferred from homology"/>
<evidence type="ECO:0000256" key="3">
    <source>
        <dbReference type="ARBA" id="ARBA00022630"/>
    </source>
</evidence>
<protein>
    <submittedName>
        <fullName evidence="10">Acyl-CoA dehydrogenase</fullName>
        <ecNumber evidence="10">1.3.99.-</ecNumber>
    </submittedName>
</protein>
<dbReference type="PANTHER" id="PTHR43292">
    <property type="entry name" value="ACYL-COA DEHYDROGENASE"/>
    <property type="match status" value="1"/>
</dbReference>
<dbReference type="InterPro" id="IPR006091">
    <property type="entry name" value="Acyl-CoA_Oxase/DH_mid-dom"/>
</dbReference>
<dbReference type="Pfam" id="PF02770">
    <property type="entry name" value="Acyl-CoA_dh_M"/>
    <property type="match status" value="1"/>
</dbReference>
<dbReference type="HOGENOM" id="CLU_018204_9_0_11"/>
<dbReference type="InterPro" id="IPR037069">
    <property type="entry name" value="AcylCoA_DH/ox_N_sf"/>
</dbReference>
<evidence type="ECO:0000259" key="9">
    <source>
        <dbReference type="Pfam" id="PF02771"/>
    </source>
</evidence>
<dbReference type="Pfam" id="PF02771">
    <property type="entry name" value="Acyl-CoA_dh_N"/>
    <property type="match status" value="1"/>
</dbReference>
<evidence type="ECO:0000259" key="7">
    <source>
        <dbReference type="Pfam" id="PF00441"/>
    </source>
</evidence>
<dbReference type="InterPro" id="IPR052161">
    <property type="entry name" value="Mycobact_Acyl-CoA_DH"/>
</dbReference>
<comment type="similarity">
    <text evidence="2 6">Belongs to the acyl-CoA dehydrogenase family.</text>
</comment>
<dbReference type="EMBL" id="CT573213">
    <property type="protein sequence ID" value="CAJ62108.1"/>
    <property type="molecule type" value="Genomic_DNA"/>
</dbReference>
<evidence type="ECO:0000256" key="1">
    <source>
        <dbReference type="ARBA" id="ARBA00001974"/>
    </source>
</evidence>
<dbReference type="SUPFAM" id="SSF56645">
    <property type="entry name" value="Acyl-CoA dehydrogenase NM domain-like"/>
    <property type="match status" value="1"/>
</dbReference>
<keyword evidence="3 6" id="KW-0285">Flavoprotein</keyword>
<keyword evidence="5 6" id="KW-0560">Oxidoreductase</keyword>
<evidence type="ECO:0000256" key="4">
    <source>
        <dbReference type="ARBA" id="ARBA00022827"/>
    </source>
</evidence>
<dbReference type="InterPro" id="IPR009100">
    <property type="entry name" value="AcylCoA_DH/oxidase_NM_dom_sf"/>
</dbReference>
<dbReference type="InterPro" id="IPR013786">
    <property type="entry name" value="AcylCoA_DH/ox_N"/>
</dbReference>
<dbReference type="Gene3D" id="1.10.540.10">
    <property type="entry name" value="Acyl-CoA dehydrogenase/oxidase, N-terminal domain"/>
    <property type="match status" value="1"/>
</dbReference>
<dbReference type="GO" id="GO:0050660">
    <property type="term" value="F:flavin adenine dinucleotide binding"/>
    <property type="evidence" value="ECO:0007669"/>
    <property type="project" value="InterPro"/>
</dbReference>
<keyword evidence="11" id="KW-1185">Reference proteome</keyword>
<dbReference type="Gene3D" id="1.20.140.10">
    <property type="entry name" value="Butyryl-CoA Dehydrogenase, subunit A, domain 3"/>
    <property type="match status" value="1"/>
</dbReference>
<dbReference type="EC" id="1.3.99.-" evidence="10"/>
<dbReference type="OrthoDB" id="3964153at2"/>
<dbReference type="PANTHER" id="PTHR43292:SF3">
    <property type="entry name" value="ACYL-COA DEHYDROGENASE FADE29"/>
    <property type="match status" value="1"/>
</dbReference>
<dbReference type="GO" id="GO:0016627">
    <property type="term" value="F:oxidoreductase activity, acting on the CH-CH group of donors"/>
    <property type="evidence" value="ECO:0007669"/>
    <property type="project" value="InterPro"/>
</dbReference>